<evidence type="ECO:0000259" key="7">
    <source>
        <dbReference type="Pfam" id="PF01979"/>
    </source>
</evidence>
<dbReference type="InterPro" id="IPR011059">
    <property type="entry name" value="Metal-dep_hydrolase_composite"/>
</dbReference>
<comment type="similarity">
    <text evidence="1 6">Belongs to the metallo-dependent hydrolases superfamily. Adenine deaminase family.</text>
</comment>
<dbReference type="InterPro" id="IPR026912">
    <property type="entry name" value="Adenine_deam_C"/>
</dbReference>
<evidence type="ECO:0000256" key="5">
    <source>
        <dbReference type="ARBA" id="ARBA00047720"/>
    </source>
</evidence>
<name>A0A841RJ85_9BACI</name>
<dbReference type="NCBIfam" id="TIGR01178">
    <property type="entry name" value="ade"/>
    <property type="match status" value="1"/>
</dbReference>
<dbReference type="RefSeq" id="WP_184245970.1">
    <property type="nucleotide sequence ID" value="NZ_BAAACU010000058.1"/>
</dbReference>
<dbReference type="AlphaFoldDB" id="A0A841RJ85"/>
<evidence type="ECO:0000256" key="4">
    <source>
        <dbReference type="ARBA" id="ARBA00023211"/>
    </source>
</evidence>
<dbReference type="SUPFAM" id="SSF51338">
    <property type="entry name" value="Composite domain of metallo-dependent hydrolases"/>
    <property type="match status" value="1"/>
</dbReference>
<dbReference type="Proteomes" id="UP000572212">
    <property type="component" value="Unassembled WGS sequence"/>
</dbReference>
<sequence length="588" mass="64355">MRNTRQLLRKTALGEEKADIVIQNGTLVNVITRELQDNIDVAIKNNHIAFIGKADHLIDSKTKVIDAKDKYIAPGLMDGHMHVESTMLTVTEFSKAALLKGTTSIFMDPHEIANVLGTEGVRLMHEEGKNTPLRVFTTFPSCVPATNGLEDAGSELTAEDIEEGLTWDGVVGLGEVMNFPGVVYDDPKMIDEIEATIAKNKTVTGHFPDGTPEMLQAYIASGVDSCHETVTREQGLEKARLGMHIQIREGSAWHDVKEVIKVITEDEIDSTNISLVTDDVYPQTLMEKGHLNHVVRRAIEEGVDPVEAIQLGTINTARYYHLDKELGSITPGKLADIILIDDLNEMEPSTVIANGQVVVVNHELVASYTPASYPESVKQTVNIQRPLTPTDFSLTTKKEEFVEVNGIKVIENSARTEKMIAKLPVVNGVVQMDMEQDIVQLACIDRHHQSGDISLGFVQGFSLKKGAVASTVAHDSHNLLVMGTNQEDMAFAANELAKTGGGMIAVLDGRVLAHVSMPIAGLMSDQSLETVVEQVQQLEQAWKELGSPLHAPFMTFSLVALPVIPEVRISNRGLVDVTTFELIDVIRK</sequence>
<dbReference type="EMBL" id="JACHON010000003">
    <property type="protein sequence ID" value="MBB6512559.1"/>
    <property type="molecule type" value="Genomic_DNA"/>
</dbReference>
<proteinExistence type="inferred from homology"/>
<dbReference type="CDD" id="cd01295">
    <property type="entry name" value="AdeC"/>
    <property type="match status" value="1"/>
</dbReference>
<evidence type="ECO:0000259" key="8">
    <source>
        <dbReference type="Pfam" id="PF13382"/>
    </source>
</evidence>
<dbReference type="GO" id="GO:0000034">
    <property type="term" value="F:adenine deaminase activity"/>
    <property type="evidence" value="ECO:0007669"/>
    <property type="project" value="UniProtKB-UniRule"/>
</dbReference>
<dbReference type="PANTHER" id="PTHR11113:SF2">
    <property type="entry name" value="ADENINE DEAMINASE"/>
    <property type="match status" value="1"/>
</dbReference>
<evidence type="ECO:0000256" key="2">
    <source>
        <dbReference type="ARBA" id="ARBA00012782"/>
    </source>
</evidence>
<accession>A0A841RJ85</accession>
<dbReference type="InterPro" id="IPR006679">
    <property type="entry name" value="Adenine_deam"/>
</dbReference>
<evidence type="ECO:0000313" key="10">
    <source>
        <dbReference type="Proteomes" id="UP000572212"/>
    </source>
</evidence>
<reference evidence="9 10" key="1">
    <citation type="submission" date="2020-08" db="EMBL/GenBank/DDBJ databases">
        <title>Genomic Encyclopedia of Type Strains, Phase IV (KMG-IV): sequencing the most valuable type-strain genomes for metagenomic binning, comparative biology and taxonomic classification.</title>
        <authorList>
            <person name="Goeker M."/>
        </authorList>
    </citation>
    <scope>NUCLEOTIDE SEQUENCE [LARGE SCALE GENOMIC DNA]</scope>
    <source>
        <strain evidence="9 10">DSM 11805</strain>
    </source>
</reference>
<keyword evidence="4 6" id="KW-0464">Manganese</keyword>
<dbReference type="InterPro" id="IPR006680">
    <property type="entry name" value="Amidohydro-rel"/>
</dbReference>
<gene>
    <name evidence="6" type="primary">ade</name>
    <name evidence="9" type="ORF">GGQ92_001342</name>
</gene>
<keyword evidence="10" id="KW-1185">Reference proteome</keyword>
<dbReference type="PANTHER" id="PTHR11113">
    <property type="entry name" value="N-ACETYLGLUCOSAMINE-6-PHOSPHATE DEACETYLASE"/>
    <property type="match status" value="1"/>
</dbReference>
<dbReference type="SUPFAM" id="SSF51556">
    <property type="entry name" value="Metallo-dependent hydrolases"/>
    <property type="match status" value="1"/>
</dbReference>
<dbReference type="Pfam" id="PF01979">
    <property type="entry name" value="Amidohydro_1"/>
    <property type="match status" value="1"/>
</dbReference>
<dbReference type="Gene3D" id="3.20.20.140">
    <property type="entry name" value="Metal-dependent hydrolases"/>
    <property type="match status" value="1"/>
</dbReference>
<organism evidence="9 10">
    <name type="scientific">Gracilibacillus halotolerans</name>
    <dbReference type="NCBI Taxonomy" id="74386"/>
    <lineage>
        <taxon>Bacteria</taxon>
        <taxon>Bacillati</taxon>
        <taxon>Bacillota</taxon>
        <taxon>Bacilli</taxon>
        <taxon>Bacillales</taxon>
        <taxon>Bacillaceae</taxon>
        <taxon>Gracilibacillus</taxon>
    </lineage>
</organism>
<dbReference type="HAMAP" id="MF_01518">
    <property type="entry name" value="Adenine_deamin"/>
    <property type="match status" value="1"/>
</dbReference>
<feature type="domain" description="Amidohydrolase-related" evidence="7">
    <location>
        <begin position="71"/>
        <end position="358"/>
    </location>
</feature>
<comment type="catalytic activity">
    <reaction evidence="5 6">
        <text>adenine + H2O + H(+) = hypoxanthine + NH4(+)</text>
        <dbReference type="Rhea" id="RHEA:23688"/>
        <dbReference type="ChEBI" id="CHEBI:15377"/>
        <dbReference type="ChEBI" id="CHEBI:15378"/>
        <dbReference type="ChEBI" id="CHEBI:16708"/>
        <dbReference type="ChEBI" id="CHEBI:17368"/>
        <dbReference type="ChEBI" id="CHEBI:28938"/>
        <dbReference type="EC" id="3.5.4.2"/>
    </reaction>
</comment>
<feature type="domain" description="Adenine deaminase C-terminal" evidence="8">
    <location>
        <begin position="415"/>
        <end position="581"/>
    </location>
</feature>
<dbReference type="InterPro" id="IPR032466">
    <property type="entry name" value="Metal_Hydrolase"/>
</dbReference>
<dbReference type="GO" id="GO:0006146">
    <property type="term" value="P:adenine catabolic process"/>
    <property type="evidence" value="ECO:0007669"/>
    <property type="project" value="InterPro"/>
</dbReference>
<evidence type="ECO:0000313" key="9">
    <source>
        <dbReference type="EMBL" id="MBB6512559.1"/>
    </source>
</evidence>
<dbReference type="Pfam" id="PF13382">
    <property type="entry name" value="Adenine_deam_C"/>
    <property type="match status" value="1"/>
</dbReference>
<protein>
    <recommendedName>
        <fullName evidence="2 6">Adenine deaminase</fullName>
        <shortName evidence="6">Adenase</shortName>
        <shortName evidence="6">Adenine aminase</shortName>
        <ecNumber evidence="2 6">3.5.4.2</ecNumber>
    </recommendedName>
</protein>
<dbReference type="Gene3D" id="2.30.40.10">
    <property type="entry name" value="Urease, subunit C, domain 1"/>
    <property type="match status" value="1"/>
</dbReference>
<evidence type="ECO:0000256" key="1">
    <source>
        <dbReference type="ARBA" id="ARBA00006773"/>
    </source>
</evidence>
<evidence type="ECO:0000256" key="3">
    <source>
        <dbReference type="ARBA" id="ARBA00022801"/>
    </source>
</evidence>
<comment type="cofactor">
    <cofactor evidence="6">
        <name>Mn(2+)</name>
        <dbReference type="ChEBI" id="CHEBI:29035"/>
    </cofactor>
</comment>
<keyword evidence="3 6" id="KW-0378">Hydrolase</keyword>
<evidence type="ECO:0000256" key="6">
    <source>
        <dbReference type="HAMAP-Rule" id="MF_01518"/>
    </source>
</evidence>
<comment type="caution">
    <text evidence="9">The sequence shown here is derived from an EMBL/GenBank/DDBJ whole genome shotgun (WGS) entry which is preliminary data.</text>
</comment>
<dbReference type="EC" id="3.5.4.2" evidence="2 6"/>